<accession>A0A1N6YIY5</accession>
<dbReference type="RefSeq" id="WP_076549761.1">
    <property type="nucleotide sequence ID" value="NZ_FTMA01000007.1"/>
</dbReference>
<dbReference type="Proteomes" id="UP000186953">
    <property type="component" value="Unassembled WGS sequence"/>
</dbReference>
<gene>
    <name evidence="1" type="ORF">SAMN05421797_1078</name>
</gene>
<dbReference type="EMBL" id="FTMA01000007">
    <property type="protein sequence ID" value="SIR14461.1"/>
    <property type="molecule type" value="Genomic_DNA"/>
</dbReference>
<evidence type="ECO:0000313" key="2">
    <source>
        <dbReference type="Proteomes" id="UP000186953"/>
    </source>
</evidence>
<dbReference type="STRING" id="228959.SAMN05421797_1078"/>
<proteinExistence type="predicted"/>
<dbReference type="OrthoDB" id="7063125at2"/>
<keyword evidence="2" id="KW-1185">Reference proteome</keyword>
<organism evidence="1 2">
    <name type="scientific">Maribacter ulvicola</name>
    <dbReference type="NCBI Taxonomy" id="228959"/>
    <lineage>
        <taxon>Bacteria</taxon>
        <taxon>Pseudomonadati</taxon>
        <taxon>Bacteroidota</taxon>
        <taxon>Flavobacteriia</taxon>
        <taxon>Flavobacteriales</taxon>
        <taxon>Flavobacteriaceae</taxon>
        <taxon>Maribacter</taxon>
    </lineage>
</organism>
<evidence type="ECO:0000313" key="1">
    <source>
        <dbReference type="EMBL" id="SIR14461.1"/>
    </source>
</evidence>
<sequence length="158" mass="18217">MKIFHLNINDSLLQSVKEISNPWACYVLYQNTPISRLGGIDSKGILYIGKADNLYNRVASLQKSVLKNCNNNYKVKIGGHQSLSKKVFRIQRFLDVSNMTIKIVVLPTYESILYTESYLLEDYVNQFGELPPLNGQYGNYEFNDAKQYLETHKIKLEI</sequence>
<name>A0A1N6YIY5_9FLAO</name>
<reference evidence="2" key="1">
    <citation type="submission" date="2017-01" db="EMBL/GenBank/DDBJ databases">
        <authorList>
            <person name="Varghese N."/>
            <person name="Submissions S."/>
        </authorList>
    </citation>
    <scope>NUCLEOTIDE SEQUENCE [LARGE SCALE GENOMIC DNA]</scope>
    <source>
        <strain evidence="2">DSM 15366</strain>
    </source>
</reference>
<protein>
    <recommendedName>
        <fullName evidence="3">GIY-YIG domain-containing protein</fullName>
    </recommendedName>
</protein>
<evidence type="ECO:0008006" key="3">
    <source>
        <dbReference type="Google" id="ProtNLM"/>
    </source>
</evidence>
<dbReference type="AlphaFoldDB" id="A0A1N6YIY5"/>